<dbReference type="GO" id="GO:0035513">
    <property type="term" value="P:oxidative RNA demethylation"/>
    <property type="evidence" value="ECO:0007669"/>
    <property type="project" value="TreeGrafter"/>
</dbReference>
<comment type="caution">
    <text evidence="7">The sequence shown here is derived from an EMBL/GenBank/DDBJ whole genome shotgun (WGS) entry which is preliminary data.</text>
</comment>
<dbReference type="InterPro" id="IPR037151">
    <property type="entry name" value="AlkB-like_sf"/>
</dbReference>
<evidence type="ECO:0000256" key="2">
    <source>
        <dbReference type="ARBA" id="ARBA00022964"/>
    </source>
</evidence>
<dbReference type="PANTHER" id="PTHR16557">
    <property type="entry name" value="ALKYLATED DNA REPAIR PROTEIN ALKB-RELATED"/>
    <property type="match status" value="1"/>
</dbReference>
<dbReference type="InterPro" id="IPR027450">
    <property type="entry name" value="AlkB-like"/>
</dbReference>
<protein>
    <submittedName>
        <fullName evidence="7">Alpha-ketoglutarate-dependent dioxygenase AlkB</fullName>
    </submittedName>
</protein>
<dbReference type="Gene3D" id="2.60.120.590">
    <property type="entry name" value="Alpha-ketoglutarate-dependent dioxygenase AlkB-like"/>
    <property type="match status" value="1"/>
</dbReference>
<dbReference type="PROSITE" id="PS51471">
    <property type="entry name" value="FE2OG_OXY"/>
    <property type="match status" value="1"/>
</dbReference>
<evidence type="ECO:0000313" key="7">
    <source>
        <dbReference type="EMBL" id="RMI29020.1"/>
    </source>
</evidence>
<feature type="binding site" evidence="5">
    <location>
        <position position="152"/>
    </location>
    <ligand>
        <name>Fe cation</name>
        <dbReference type="ChEBI" id="CHEBI:24875"/>
        <note>catalytic</note>
    </ligand>
</feature>
<reference evidence="7 8" key="1">
    <citation type="submission" date="2018-10" db="EMBL/GenBank/DDBJ databases">
        <title>Isolation from cow dung.</title>
        <authorList>
            <person name="Ling L."/>
        </authorList>
    </citation>
    <scope>NUCLEOTIDE SEQUENCE [LARGE SCALE GENOMIC DNA]</scope>
    <source>
        <strain evidence="7 8">NEAU-LL90</strain>
    </source>
</reference>
<dbReference type="GO" id="GO:0035515">
    <property type="term" value="F:oxidative RNA demethylase activity"/>
    <property type="evidence" value="ECO:0007669"/>
    <property type="project" value="TreeGrafter"/>
</dbReference>
<feature type="binding site" evidence="5">
    <location>
        <position position="154"/>
    </location>
    <ligand>
        <name>Fe cation</name>
        <dbReference type="ChEBI" id="CHEBI:24875"/>
        <note>catalytic</note>
    </ligand>
</feature>
<gene>
    <name evidence="7" type="ORF">EBN03_27680</name>
</gene>
<dbReference type="Pfam" id="PF13532">
    <property type="entry name" value="2OG-FeII_Oxy_2"/>
    <property type="match status" value="1"/>
</dbReference>
<evidence type="ECO:0000256" key="4">
    <source>
        <dbReference type="ARBA" id="ARBA00023004"/>
    </source>
</evidence>
<organism evidence="7 8">
    <name type="scientific">Nocardia stercoris</name>
    <dbReference type="NCBI Taxonomy" id="2483361"/>
    <lineage>
        <taxon>Bacteria</taxon>
        <taxon>Bacillati</taxon>
        <taxon>Actinomycetota</taxon>
        <taxon>Actinomycetes</taxon>
        <taxon>Mycobacteriales</taxon>
        <taxon>Nocardiaceae</taxon>
        <taxon>Nocardia</taxon>
    </lineage>
</organism>
<keyword evidence="1 5" id="KW-0479">Metal-binding</keyword>
<proteinExistence type="predicted"/>
<dbReference type="GO" id="GO:0035516">
    <property type="term" value="F:broad specificity oxidative DNA demethylase activity"/>
    <property type="evidence" value="ECO:0007669"/>
    <property type="project" value="TreeGrafter"/>
</dbReference>
<dbReference type="GO" id="GO:0005737">
    <property type="term" value="C:cytoplasm"/>
    <property type="evidence" value="ECO:0007669"/>
    <property type="project" value="TreeGrafter"/>
</dbReference>
<keyword evidence="8" id="KW-1185">Reference proteome</keyword>
<keyword evidence="3" id="KW-0560">Oxidoreductase</keyword>
<evidence type="ECO:0000256" key="5">
    <source>
        <dbReference type="PIRSR" id="PIRSR604574-2"/>
    </source>
</evidence>
<keyword evidence="4 5" id="KW-0408">Iron</keyword>
<name>A0A3M2KX52_9NOCA</name>
<dbReference type="GO" id="GO:0008198">
    <property type="term" value="F:ferrous iron binding"/>
    <property type="evidence" value="ECO:0007669"/>
    <property type="project" value="TreeGrafter"/>
</dbReference>
<comment type="cofactor">
    <cofactor evidence="5">
        <name>Fe(2+)</name>
        <dbReference type="ChEBI" id="CHEBI:29033"/>
    </cofactor>
    <text evidence="5">Binds 1 Fe(2+) ion per subunit.</text>
</comment>
<evidence type="ECO:0000313" key="8">
    <source>
        <dbReference type="Proteomes" id="UP000279275"/>
    </source>
</evidence>
<feature type="binding site" evidence="5">
    <location>
        <position position="208"/>
    </location>
    <ligand>
        <name>Fe cation</name>
        <dbReference type="ChEBI" id="CHEBI:24875"/>
        <note>catalytic</note>
    </ligand>
</feature>
<sequence length="240" mass="26479">MNPTENNSRSTPATSTAPLALFVPESGERSRRDLASGATWIPDWLTLQQQAWIVTQFREWIAGPVPIRAAKVRGHEMSVRTVCLGWHWQPYTYTREAGDVNGARVLDFPEWMVRLGRCALRETGYAPAVVAAYTPDTALVNYYDATARLGMHQDKDESSLAPVVSLSVGDSCTFRFGNTETRSKPYTDLLLASGDLFVFGGPSRLAYHGVTKIHEYTAPEGCGLDHGRINITMRVTGLEG</sequence>
<evidence type="ECO:0000256" key="3">
    <source>
        <dbReference type="ARBA" id="ARBA00023002"/>
    </source>
</evidence>
<accession>A0A3M2KX52</accession>
<dbReference type="AlphaFoldDB" id="A0A3M2KX52"/>
<keyword evidence="2 7" id="KW-0223">Dioxygenase</keyword>
<dbReference type="OrthoDB" id="9796932at2"/>
<dbReference type="PANTHER" id="PTHR16557:SF2">
    <property type="entry name" value="NUCLEIC ACID DIOXYGENASE ALKBH1"/>
    <property type="match status" value="1"/>
</dbReference>
<dbReference type="EMBL" id="RFFH01000017">
    <property type="protein sequence ID" value="RMI29020.1"/>
    <property type="molecule type" value="Genomic_DNA"/>
</dbReference>
<feature type="domain" description="Fe2OG dioxygenase" evidence="6">
    <location>
        <begin position="134"/>
        <end position="237"/>
    </location>
</feature>
<dbReference type="InterPro" id="IPR004574">
    <property type="entry name" value="Alkb"/>
</dbReference>
<dbReference type="Proteomes" id="UP000279275">
    <property type="component" value="Unassembled WGS sequence"/>
</dbReference>
<dbReference type="InterPro" id="IPR005123">
    <property type="entry name" value="Oxoglu/Fe-dep_dioxygenase_dom"/>
</dbReference>
<dbReference type="RefSeq" id="WP_122191183.1">
    <property type="nucleotide sequence ID" value="NZ_RFFH01000017.1"/>
</dbReference>
<evidence type="ECO:0000256" key="1">
    <source>
        <dbReference type="ARBA" id="ARBA00022723"/>
    </source>
</evidence>
<evidence type="ECO:0000259" key="6">
    <source>
        <dbReference type="PROSITE" id="PS51471"/>
    </source>
</evidence>
<dbReference type="SUPFAM" id="SSF51197">
    <property type="entry name" value="Clavaminate synthase-like"/>
    <property type="match status" value="1"/>
</dbReference>